<gene>
    <name evidence="2" type="ORF">OUZ56_006298</name>
</gene>
<dbReference type="EMBL" id="JAOYFB010000001">
    <property type="protein sequence ID" value="KAK4004565.1"/>
    <property type="molecule type" value="Genomic_DNA"/>
</dbReference>
<feature type="chain" id="PRO_5047442432" evidence="1">
    <location>
        <begin position="26"/>
        <end position="100"/>
    </location>
</feature>
<organism evidence="2 3">
    <name type="scientific">Daphnia magna</name>
    <dbReference type="NCBI Taxonomy" id="35525"/>
    <lineage>
        <taxon>Eukaryota</taxon>
        <taxon>Metazoa</taxon>
        <taxon>Ecdysozoa</taxon>
        <taxon>Arthropoda</taxon>
        <taxon>Crustacea</taxon>
        <taxon>Branchiopoda</taxon>
        <taxon>Diplostraca</taxon>
        <taxon>Cladocera</taxon>
        <taxon>Anomopoda</taxon>
        <taxon>Daphniidae</taxon>
        <taxon>Daphnia</taxon>
    </lineage>
</organism>
<keyword evidence="3" id="KW-1185">Reference proteome</keyword>
<evidence type="ECO:0000313" key="3">
    <source>
        <dbReference type="Proteomes" id="UP001234178"/>
    </source>
</evidence>
<protein>
    <submittedName>
        <fullName evidence="2">Uncharacterized protein</fullName>
    </submittedName>
</protein>
<keyword evidence="1" id="KW-0732">Signal</keyword>
<evidence type="ECO:0000256" key="1">
    <source>
        <dbReference type="SAM" id="SignalP"/>
    </source>
</evidence>
<sequence length="100" mass="11248">MAHYHLLLFLVGASTLMAAIRLMEAKPVPARRSSSPFAGFHHLIGSMDDVSAVPTMMMMPSFVYYQMVSPFNSPFQRMIKPASWSAFDESSEEEEEEGRT</sequence>
<feature type="signal peptide" evidence="1">
    <location>
        <begin position="1"/>
        <end position="25"/>
    </location>
</feature>
<dbReference type="Proteomes" id="UP001234178">
    <property type="component" value="Unassembled WGS sequence"/>
</dbReference>
<comment type="caution">
    <text evidence="2">The sequence shown here is derived from an EMBL/GenBank/DDBJ whole genome shotgun (WGS) entry which is preliminary data.</text>
</comment>
<accession>A0ABQ9YV82</accession>
<proteinExistence type="predicted"/>
<evidence type="ECO:0000313" key="2">
    <source>
        <dbReference type="EMBL" id="KAK4004565.1"/>
    </source>
</evidence>
<reference evidence="2 3" key="1">
    <citation type="journal article" date="2023" name="Nucleic Acids Res.">
        <title>The hologenome of Daphnia magna reveals possible DNA methylation and microbiome-mediated evolution of the host genome.</title>
        <authorList>
            <person name="Chaturvedi A."/>
            <person name="Li X."/>
            <person name="Dhandapani V."/>
            <person name="Marshall H."/>
            <person name="Kissane S."/>
            <person name="Cuenca-Cambronero M."/>
            <person name="Asole G."/>
            <person name="Calvet F."/>
            <person name="Ruiz-Romero M."/>
            <person name="Marangio P."/>
            <person name="Guigo R."/>
            <person name="Rago D."/>
            <person name="Mirbahai L."/>
            <person name="Eastwood N."/>
            <person name="Colbourne J.K."/>
            <person name="Zhou J."/>
            <person name="Mallon E."/>
            <person name="Orsini L."/>
        </authorList>
    </citation>
    <scope>NUCLEOTIDE SEQUENCE [LARGE SCALE GENOMIC DNA]</scope>
    <source>
        <strain evidence="2">LRV0_1</strain>
    </source>
</reference>
<name>A0ABQ9YV82_9CRUS</name>